<dbReference type="EMBL" id="JACHFM010000002">
    <property type="protein sequence ID" value="MBB5221925.1"/>
    <property type="molecule type" value="Genomic_DNA"/>
</dbReference>
<evidence type="ECO:0000256" key="1">
    <source>
        <dbReference type="SAM" id="MobiDB-lite"/>
    </source>
</evidence>
<dbReference type="AlphaFoldDB" id="A0A840SMV9"/>
<dbReference type="Pfam" id="PF02423">
    <property type="entry name" value="OCD_Mu_crystall"/>
    <property type="match status" value="1"/>
</dbReference>
<comment type="caution">
    <text evidence="2">The sequence shown here is derived from an EMBL/GenBank/DDBJ whole genome shotgun (WGS) entry which is preliminary data.</text>
</comment>
<evidence type="ECO:0000313" key="3">
    <source>
        <dbReference type="Proteomes" id="UP000549457"/>
    </source>
</evidence>
<keyword evidence="3" id="KW-1185">Reference proteome</keyword>
<dbReference type="InterPro" id="IPR003462">
    <property type="entry name" value="ODC_Mu_crystall"/>
</dbReference>
<evidence type="ECO:0000313" key="2">
    <source>
        <dbReference type="EMBL" id="MBB5221925.1"/>
    </source>
</evidence>
<reference evidence="2 3" key="1">
    <citation type="submission" date="2020-08" db="EMBL/GenBank/DDBJ databases">
        <title>Genomic Encyclopedia of Type Strains, Phase IV (KMG-IV): sequencing the most valuable type-strain genomes for metagenomic binning, comparative biology and taxonomic classification.</title>
        <authorList>
            <person name="Goeker M."/>
        </authorList>
    </citation>
    <scope>NUCLEOTIDE SEQUENCE [LARGE SCALE GENOMIC DNA]</scope>
    <source>
        <strain evidence="2 3">DSM 101730</strain>
    </source>
</reference>
<protein>
    <submittedName>
        <fullName evidence="2">Ornithine cyclodeaminase/alanine dehydrogenase-like protein (Mu-crystallin family)</fullName>
    </submittedName>
</protein>
<name>A0A840SMV9_9RHOB</name>
<feature type="region of interest" description="Disordered" evidence="1">
    <location>
        <begin position="1"/>
        <end position="35"/>
    </location>
</feature>
<dbReference type="Proteomes" id="UP000549457">
    <property type="component" value="Unassembled WGS sequence"/>
</dbReference>
<sequence>MAAMAGAQDQAPEPAAFVDGGVDSGGQPAPGSSHQLGLARLFPRRRANSAGEAVQGADIITTVTADKKHATILNDNMIGAGVHINAVGGDCPGKTELAAGILERADVFVEFPPQTRVEGEIQQMPADFPVTELWQVITGSASGRRGNDTITIFDSVGFATEDFSTLRYLRDRTEGTDLYVELALLAEPTDPRNLFGVVTAAVTPAEAA</sequence>
<gene>
    <name evidence="2" type="ORF">HNP73_001861</name>
</gene>
<dbReference type="Gene3D" id="3.40.50.720">
    <property type="entry name" value="NAD(P)-binding Rossmann-like Domain"/>
    <property type="match status" value="1"/>
</dbReference>
<dbReference type="InterPro" id="IPR036291">
    <property type="entry name" value="NAD(P)-bd_dom_sf"/>
</dbReference>
<proteinExistence type="predicted"/>
<accession>A0A840SMV9</accession>
<dbReference type="SUPFAM" id="SSF51735">
    <property type="entry name" value="NAD(P)-binding Rossmann-fold domains"/>
    <property type="match status" value="1"/>
</dbReference>
<dbReference type="PANTHER" id="PTHR13812:SF19">
    <property type="entry name" value="KETIMINE REDUCTASE MU-CRYSTALLIN"/>
    <property type="match status" value="1"/>
</dbReference>
<organism evidence="2 3">
    <name type="scientific">Amaricoccus macauensis</name>
    <dbReference type="NCBI Taxonomy" id="57001"/>
    <lineage>
        <taxon>Bacteria</taxon>
        <taxon>Pseudomonadati</taxon>
        <taxon>Pseudomonadota</taxon>
        <taxon>Alphaproteobacteria</taxon>
        <taxon>Rhodobacterales</taxon>
        <taxon>Paracoccaceae</taxon>
        <taxon>Amaricoccus</taxon>
    </lineage>
</organism>
<dbReference type="PANTHER" id="PTHR13812">
    <property type="entry name" value="KETIMINE REDUCTASE MU-CRYSTALLIN"/>
    <property type="match status" value="1"/>
</dbReference>